<protein>
    <submittedName>
        <fullName evidence="1">Uncharacterized protein</fullName>
    </submittedName>
</protein>
<evidence type="ECO:0000313" key="2">
    <source>
        <dbReference type="Proteomes" id="UP001163687"/>
    </source>
</evidence>
<sequence>MPGRRRGFSDERVSLLLPVLLVALLARQVPRLQVRTLLEILRFILDRMERG</sequence>
<reference evidence="1" key="1">
    <citation type="submission" date="2022-03" db="EMBL/GenBank/DDBJ databases">
        <title>Complete genome sequence of Caldinitratiruptor microaerophilus.</title>
        <authorList>
            <person name="Mukaiyama R."/>
            <person name="Nishiyama T."/>
            <person name="Ueda K."/>
        </authorList>
    </citation>
    <scope>NUCLEOTIDE SEQUENCE</scope>
    <source>
        <strain evidence="1">JCM 16183</strain>
    </source>
</reference>
<proteinExistence type="predicted"/>
<dbReference type="AlphaFoldDB" id="A0AA35G5E0"/>
<gene>
    <name evidence="1" type="ORF">caldi_03110</name>
</gene>
<dbReference type="KEGG" id="cmic:caldi_03110"/>
<evidence type="ECO:0000313" key="1">
    <source>
        <dbReference type="EMBL" id="BDG59221.1"/>
    </source>
</evidence>
<accession>A0AA35G5E0</accession>
<dbReference type="Proteomes" id="UP001163687">
    <property type="component" value="Chromosome"/>
</dbReference>
<dbReference type="EMBL" id="AP025628">
    <property type="protein sequence ID" value="BDG59221.1"/>
    <property type="molecule type" value="Genomic_DNA"/>
</dbReference>
<organism evidence="1 2">
    <name type="scientific">Caldinitratiruptor microaerophilus</name>
    <dbReference type="NCBI Taxonomy" id="671077"/>
    <lineage>
        <taxon>Bacteria</taxon>
        <taxon>Bacillati</taxon>
        <taxon>Bacillota</taxon>
        <taxon>Clostridia</taxon>
        <taxon>Eubacteriales</taxon>
        <taxon>Symbiobacteriaceae</taxon>
        <taxon>Caldinitratiruptor</taxon>
    </lineage>
</organism>
<dbReference type="RefSeq" id="WP_264843340.1">
    <property type="nucleotide sequence ID" value="NZ_AP025628.1"/>
</dbReference>
<keyword evidence="2" id="KW-1185">Reference proteome</keyword>
<name>A0AA35G5E0_9FIRM</name>